<protein>
    <recommendedName>
        <fullName evidence="11">Adipose-regulatory protein</fullName>
    </recommendedName>
</protein>
<evidence type="ECO:0000256" key="4">
    <source>
        <dbReference type="ARBA" id="ARBA00022989"/>
    </source>
</evidence>
<feature type="transmembrane region" description="Helical" evidence="8">
    <location>
        <begin position="225"/>
        <end position="250"/>
    </location>
</feature>
<dbReference type="EMBL" id="ML179045">
    <property type="protein sequence ID" value="THV05985.1"/>
    <property type="molecule type" value="Genomic_DNA"/>
</dbReference>
<evidence type="ECO:0000256" key="5">
    <source>
        <dbReference type="ARBA" id="ARBA00023098"/>
    </source>
</evidence>
<evidence type="ECO:0000256" key="1">
    <source>
        <dbReference type="ARBA" id="ARBA00004477"/>
    </source>
</evidence>
<dbReference type="GO" id="GO:0140042">
    <property type="term" value="P:lipid droplet formation"/>
    <property type="evidence" value="ECO:0007669"/>
    <property type="project" value="UniProtKB-ARBA"/>
</dbReference>
<keyword evidence="6 8" id="KW-0472">Membrane</keyword>
<feature type="transmembrane region" description="Helical" evidence="8">
    <location>
        <begin position="39"/>
        <end position="64"/>
    </location>
</feature>
<evidence type="ECO:0000256" key="8">
    <source>
        <dbReference type="SAM" id="Phobius"/>
    </source>
</evidence>
<dbReference type="GO" id="GO:0006629">
    <property type="term" value="P:lipid metabolic process"/>
    <property type="evidence" value="ECO:0007669"/>
    <property type="project" value="UniProtKB-KW"/>
</dbReference>
<evidence type="ECO:0000256" key="3">
    <source>
        <dbReference type="ARBA" id="ARBA00022824"/>
    </source>
</evidence>
<keyword evidence="4 8" id="KW-1133">Transmembrane helix</keyword>
<keyword evidence="3" id="KW-0256">Endoplasmic reticulum</keyword>
<dbReference type="PANTHER" id="PTHR21212">
    <property type="entry name" value="BERNARDINELLI-SEIP CONGENITAL LIPODYSTROPHY 2 HOMOLOG BSCL2 PROTEIN"/>
    <property type="match status" value="1"/>
</dbReference>
<evidence type="ECO:0000313" key="9">
    <source>
        <dbReference type="EMBL" id="THV05985.1"/>
    </source>
</evidence>
<accession>A0A4S8MSH6</accession>
<dbReference type="GO" id="GO:0005789">
    <property type="term" value="C:endoplasmic reticulum membrane"/>
    <property type="evidence" value="ECO:0007669"/>
    <property type="project" value="UniProtKB-SubCell"/>
</dbReference>
<reference evidence="9 10" key="1">
    <citation type="journal article" date="2019" name="Nat. Ecol. Evol.">
        <title>Megaphylogeny resolves global patterns of mushroom evolution.</title>
        <authorList>
            <person name="Varga T."/>
            <person name="Krizsan K."/>
            <person name="Foldi C."/>
            <person name="Dima B."/>
            <person name="Sanchez-Garcia M."/>
            <person name="Sanchez-Ramirez S."/>
            <person name="Szollosi G.J."/>
            <person name="Szarkandi J.G."/>
            <person name="Papp V."/>
            <person name="Albert L."/>
            <person name="Andreopoulos W."/>
            <person name="Angelini C."/>
            <person name="Antonin V."/>
            <person name="Barry K.W."/>
            <person name="Bougher N.L."/>
            <person name="Buchanan P."/>
            <person name="Buyck B."/>
            <person name="Bense V."/>
            <person name="Catcheside P."/>
            <person name="Chovatia M."/>
            <person name="Cooper J."/>
            <person name="Damon W."/>
            <person name="Desjardin D."/>
            <person name="Finy P."/>
            <person name="Geml J."/>
            <person name="Haridas S."/>
            <person name="Hughes K."/>
            <person name="Justo A."/>
            <person name="Karasinski D."/>
            <person name="Kautmanova I."/>
            <person name="Kiss B."/>
            <person name="Kocsube S."/>
            <person name="Kotiranta H."/>
            <person name="LaButti K.M."/>
            <person name="Lechner B.E."/>
            <person name="Liimatainen K."/>
            <person name="Lipzen A."/>
            <person name="Lukacs Z."/>
            <person name="Mihaltcheva S."/>
            <person name="Morgado L.N."/>
            <person name="Niskanen T."/>
            <person name="Noordeloos M.E."/>
            <person name="Ohm R.A."/>
            <person name="Ortiz-Santana B."/>
            <person name="Ovrebo C."/>
            <person name="Racz N."/>
            <person name="Riley R."/>
            <person name="Savchenko A."/>
            <person name="Shiryaev A."/>
            <person name="Soop K."/>
            <person name="Spirin V."/>
            <person name="Szebenyi C."/>
            <person name="Tomsovsky M."/>
            <person name="Tulloss R.E."/>
            <person name="Uehling J."/>
            <person name="Grigoriev I.V."/>
            <person name="Vagvolgyi C."/>
            <person name="Papp T."/>
            <person name="Martin F.M."/>
            <person name="Miettinen O."/>
            <person name="Hibbett D.S."/>
            <person name="Nagy L.G."/>
        </authorList>
    </citation>
    <scope>NUCLEOTIDE SEQUENCE [LARGE SCALE GENOMIC DNA]</scope>
    <source>
        <strain evidence="9 10">CBS 962.96</strain>
    </source>
</reference>
<feature type="compositionally biased region" description="Polar residues" evidence="7">
    <location>
        <begin position="252"/>
        <end position="269"/>
    </location>
</feature>
<keyword evidence="10" id="KW-1185">Reference proteome</keyword>
<dbReference type="OrthoDB" id="3990054at2759"/>
<sequence>MDPSNPPPEQKQNARFYDAPLNSLRDFVSRSFASLAPHLLPLVFFCLLIPVIINTSLFAGYIVWRNVAVGWEAPLYLQYGDSLTPYARTSLPPLVSRQPYDIILHLEIPTSESNLALGNFMNNVVLVTTSNKTVASVRRSAILLPAESSWFFGTPGVVTVDVPMLSAFVPGTTSLDAEIQIGRKDNWKGLGNGEQREVSIVYASLKGVVAHKGIRGLMTRFPLTLAVLSAATFFAILTLISGACLLPSIMSRSPTGNTSTTEVKATQSLPIEDSKEVVPTKGEEEERSRRRRRRNRKRDHSQEVR</sequence>
<feature type="compositionally biased region" description="Basic and acidic residues" evidence="7">
    <location>
        <begin position="272"/>
        <end position="288"/>
    </location>
</feature>
<evidence type="ECO:0008006" key="11">
    <source>
        <dbReference type="Google" id="ProtNLM"/>
    </source>
</evidence>
<keyword evidence="5" id="KW-0443">Lipid metabolism</keyword>
<feature type="compositionally biased region" description="Basic residues" evidence="7">
    <location>
        <begin position="289"/>
        <end position="299"/>
    </location>
</feature>
<dbReference type="Pfam" id="PF06775">
    <property type="entry name" value="Seipin"/>
    <property type="match status" value="1"/>
</dbReference>
<dbReference type="InterPro" id="IPR009617">
    <property type="entry name" value="Seipin"/>
</dbReference>
<organism evidence="9 10">
    <name type="scientific">Dendrothele bispora (strain CBS 962.96)</name>
    <dbReference type="NCBI Taxonomy" id="1314807"/>
    <lineage>
        <taxon>Eukaryota</taxon>
        <taxon>Fungi</taxon>
        <taxon>Dikarya</taxon>
        <taxon>Basidiomycota</taxon>
        <taxon>Agaricomycotina</taxon>
        <taxon>Agaricomycetes</taxon>
        <taxon>Agaricomycetidae</taxon>
        <taxon>Agaricales</taxon>
        <taxon>Agaricales incertae sedis</taxon>
        <taxon>Dendrothele</taxon>
    </lineage>
</organism>
<comment type="subcellular location">
    <subcellularLocation>
        <location evidence="1">Endoplasmic reticulum membrane</location>
        <topology evidence="1">Multi-pass membrane protein</topology>
    </subcellularLocation>
</comment>
<evidence type="ECO:0000256" key="2">
    <source>
        <dbReference type="ARBA" id="ARBA00022692"/>
    </source>
</evidence>
<evidence type="ECO:0000313" key="10">
    <source>
        <dbReference type="Proteomes" id="UP000297245"/>
    </source>
</evidence>
<gene>
    <name evidence="9" type="ORF">K435DRAFT_646222</name>
</gene>
<dbReference type="Proteomes" id="UP000297245">
    <property type="component" value="Unassembled WGS sequence"/>
</dbReference>
<dbReference type="AlphaFoldDB" id="A0A4S8MSH6"/>
<keyword evidence="2 8" id="KW-0812">Transmembrane</keyword>
<dbReference type="CDD" id="cd23995">
    <property type="entry name" value="Seipin_BSCL2_like"/>
    <property type="match status" value="1"/>
</dbReference>
<proteinExistence type="predicted"/>
<dbReference type="PANTHER" id="PTHR21212:SF0">
    <property type="entry name" value="SEIPIN"/>
    <property type="match status" value="1"/>
</dbReference>
<evidence type="ECO:0000256" key="6">
    <source>
        <dbReference type="ARBA" id="ARBA00023136"/>
    </source>
</evidence>
<feature type="region of interest" description="Disordered" evidence="7">
    <location>
        <begin position="252"/>
        <end position="305"/>
    </location>
</feature>
<evidence type="ECO:0000256" key="7">
    <source>
        <dbReference type="SAM" id="MobiDB-lite"/>
    </source>
</evidence>
<name>A0A4S8MSH6_DENBC</name>